<feature type="transmembrane region" description="Helical" evidence="2">
    <location>
        <begin position="51"/>
        <end position="69"/>
    </location>
</feature>
<reference evidence="3 4" key="1">
    <citation type="submission" date="2013-07" db="EMBL/GenBank/DDBJ databases">
        <title>The Genome Sequence of Kwoniella mangroviensis CBS10435.</title>
        <authorList>
            <consortium name="The Broad Institute Genome Sequencing Platform"/>
            <person name="Cuomo C."/>
            <person name="Litvintseva A."/>
            <person name="Chen Y."/>
            <person name="Heitman J."/>
            <person name="Sun S."/>
            <person name="Springer D."/>
            <person name="Dromer F."/>
            <person name="Young S.K."/>
            <person name="Zeng Q."/>
            <person name="Gargeya S."/>
            <person name="Fitzgerald M."/>
            <person name="Abouelleil A."/>
            <person name="Alvarado L."/>
            <person name="Berlin A.M."/>
            <person name="Chapman S.B."/>
            <person name="Dewar J."/>
            <person name="Goldberg J."/>
            <person name="Griggs A."/>
            <person name="Gujja S."/>
            <person name="Hansen M."/>
            <person name="Howarth C."/>
            <person name="Imamovic A."/>
            <person name="Larimer J."/>
            <person name="McCowan C."/>
            <person name="Murphy C."/>
            <person name="Pearson M."/>
            <person name="Priest M."/>
            <person name="Roberts A."/>
            <person name="Saif S."/>
            <person name="Shea T."/>
            <person name="Sykes S."/>
            <person name="Wortman J."/>
            <person name="Nusbaum C."/>
            <person name="Birren B."/>
        </authorList>
    </citation>
    <scope>NUCLEOTIDE SEQUENCE [LARGE SCALE GENOMIC DNA]</scope>
    <source>
        <strain evidence="3 4">CBS 10435</strain>
    </source>
</reference>
<reference evidence="4" key="2">
    <citation type="submission" date="2013-12" db="EMBL/GenBank/DDBJ databases">
        <title>Evolution of pathogenesis and genome organization in the Tremellales.</title>
        <authorList>
            <person name="Cuomo C."/>
            <person name="Litvintseva A."/>
            <person name="Heitman J."/>
            <person name="Chen Y."/>
            <person name="Sun S."/>
            <person name="Springer D."/>
            <person name="Dromer F."/>
            <person name="Young S."/>
            <person name="Zeng Q."/>
            <person name="Chapman S."/>
            <person name="Gujja S."/>
            <person name="Saif S."/>
            <person name="Birren B."/>
        </authorList>
    </citation>
    <scope>NUCLEOTIDE SEQUENCE [LARGE SCALE GENOMIC DNA]</scope>
    <source>
        <strain evidence="4">CBS 10435</strain>
    </source>
</reference>
<feature type="compositionally biased region" description="Basic and acidic residues" evidence="1">
    <location>
        <begin position="361"/>
        <end position="372"/>
    </location>
</feature>
<feature type="region of interest" description="Disordered" evidence="1">
    <location>
        <begin position="1"/>
        <end position="20"/>
    </location>
</feature>
<feature type="transmembrane region" description="Helical" evidence="2">
    <location>
        <begin position="89"/>
        <end position="109"/>
    </location>
</feature>
<dbReference type="OrthoDB" id="2576613at2759"/>
<gene>
    <name evidence="3" type="ORF">L486_02731</name>
</gene>
<feature type="region of interest" description="Disordered" evidence="1">
    <location>
        <begin position="347"/>
        <end position="430"/>
    </location>
</feature>
<accession>A0A1B9IX08</accession>
<evidence type="ECO:0000313" key="3">
    <source>
        <dbReference type="EMBL" id="OCF60058.1"/>
    </source>
</evidence>
<dbReference type="Proteomes" id="UP000092583">
    <property type="component" value="Unassembled WGS sequence"/>
</dbReference>
<feature type="transmembrane region" description="Helical" evidence="2">
    <location>
        <begin position="239"/>
        <end position="265"/>
    </location>
</feature>
<keyword evidence="4" id="KW-1185">Reference proteome</keyword>
<dbReference type="AlphaFoldDB" id="A0A1B9IX08"/>
<feature type="compositionally biased region" description="Basic and acidic residues" evidence="1">
    <location>
        <begin position="388"/>
        <end position="423"/>
    </location>
</feature>
<feature type="compositionally biased region" description="Basic and acidic residues" evidence="1">
    <location>
        <begin position="293"/>
        <end position="318"/>
    </location>
</feature>
<evidence type="ECO:0000256" key="1">
    <source>
        <dbReference type="SAM" id="MobiDB-lite"/>
    </source>
</evidence>
<name>A0A1B9IX08_9TREE</name>
<organism evidence="3 4">
    <name type="scientific">Kwoniella mangroviensis CBS 10435</name>
    <dbReference type="NCBI Taxonomy" id="1331196"/>
    <lineage>
        <taxon>Eukaryota</taxon>
        <taxon>Fungi</taxon>
        <taxon>Dikarya</taxon>
        <taxon>Basidiomycota</taxon>
        <taxon>Agaricomycotina</taxon>
        <taxon>Tremellomycetes</taxon>
        <taxon>Tremellales</taxon>
        <taxon>Cryptococcaceae</taxon>
        <taxon>Kwoniella</taxon>
    </lineage>
</organism>
<dbReference type="STRING" id="1331196.A0A1B9IX08"/>
<keyword evidence="2" id="KW-0472">Membrane</keyword>
<keyword evidence="2" id="KW-0812">Transmembrane</keyword>
<evidence type="ECO:0000313" key="4">
    <source>
        <dbReference type="Proteomes" id="UP000092583"/>
    </source>
</evidence>
<feature type="region of interest" description="Disordered" evidence="1">
    <location>
        <begin position="267"/>
        <end position="318"/>
    </location>
</feature>
<evidence type="ECO:0000256" key="2">
    <source>
        <dbReference type="SAM" id="Phobius"/>
    </source>
</evidence>
<proteinExistence type="predicted"/>
<sequence>MQNFPGQLPHQGYPPQSPHIPYNAVPPAPPPIRSVPPPTITPGPYAPTPSIIPGPFILLILLPAIPLLLFSLGARPPDTSHLPFTTSDIFTTGAFVTVTMTIVICLGVYPEAGGAVWAWIREGANGEWDMRYWNEVKSWTGMATTNVMQQSSTYGGGSESDQVQVRSQVQWRWKYVFDERYRRWTKVKVRVPVPIEQVVRSSNSHIRPNPKGFQALSTKHLSALRRTFPDWYSEYKPKLIPSLLVISFIVFLMILLVGQILGSAYDTESSGEKRESSSSGSGGSGGEKMSSWVEREIRKRKEEKSNPEKTLKRVKEEGKKELEGCKKKGKEELKKFQKKREAEEELLKKELKKRGLPLVGLEDKKKDQDEKKPKRKKSKDDDQEDDGEGKKEENKSKSDRMKKLLLGEKSSTKKDAMKEDEKAGPGWEIADNALAQNTLAQSQMNAQQMAEKLKAGG</sequence>
<dbReference type="EMBL" id="KI669460">
    <property type="protein sequence ID" value="OCF60058.1"/>
    <property type="molecule type" value="Genomic_DNA"/>
</dbReference>
<protein>
    <submittedName>
        <fullName evidence="3">Uncharacterized protein</fullName>
    </submittedName>
</protein>
<keyword evidence="2" id="KW-1133">Transmembrane helix</keyword>